<sequence>MIRSPLFLRLFSAILISLGLFSAAAYVFSVPFIEEKAYEIERDASRTILDNVFELVSRIRVGLEEQRTSTVESYKTRLRDVLELAVGYIEHVYARADRGEITMEEARREAMEGLHAFRYGNGDYVWAIGYDSVILSHPSPDYEGRKADDLRDNLGRHILPTIVATAKREGEGFQTYPWWRPNGDERAPKLSFFKDLPKRGIIVGTGAYLADVDAEVERRKAEAIEDLRQALRKLRIARTGYLYIFDSANRMIIHPNSNIEGTAFGDRLNSATGRPIAEDLKVAAAKGVPLTYLWDKPDDPGNYAYEKISWVRHFEGFDWYIASSVYVDELRRSSVVLGNRILAIGMALMAAGSLLGYIAVGRLVRPLRRLADTAAQVRAGDLDAQSGIRRGDEIGLLGTAFDGMVRQLRDTVATLDSRVRDRTAALAEAETRQRVILDAIPACIAGLDRDGRLTFANLRWAELVGRDKAEVIGRDLAAVVGRRAMAALGPHLDRCLSGNVVTFEYAFPRDGRDMVTKTTLIPHRGEGGLEEGAVTGLFVLTLDITDEKQTERQLVEAQRLKAVGQLSGGLAHDFNNLLSIIIGNLSAARDRYAAVEGLDAYLEPAQRAGRRGADITARLLAFSRQQPLKPEPIELCGLLRDMAVLLRRSFPSSIAIGVPEEGRECWTIADQTQLENALVNLAINARDAMANGGRLEIAVGIRRVEGDQSFDEPVRPDDYLEIRVSDTGTGFTPEALARAVEPFFTTKALGSGLGLSMVYGFVKQSRGYLRIDSRPGEGTAVTLLLPRAEPVARLPDADPASAEPQPGGWSGQLALVAEDNDDVRQVMRQQLVDLGFSVVEAASGDEAAELVEQIDGLSLLVSDIVMPGLSGVELARRARLLRPAMRVVLVSGFAVEYGDVPADAVILRKPWDKRDLVAAIGHAAEPAPV</sequence>
<feature type="modified residue" description="4-aspartylphosphate" evidence="11">
    <location>
        <position position="863"/>
    </location>
</feature>
<keyword evidence="10 12" id="KW-0472">Membrane</keyword>
<dbReference type="GO" id="GO:0005886">
    <property type="term" value="C:plasma membrane"/>
    <property type="evidence" value="ECO:0007669"/>
    <property type="project" value="UniProtKB-SubCell"/>
</dbReference>
<evidence type="ECO:0000256" key="5">
    <source>
        <dbReference type="ARBA" id="ARBA00022553"/>
    </source>
</evidence>
<dbReference type="NCBIfam" id="TIGR00229">
    <property type="entry name" value="sensory_box"/>
    <property type="match status" value="1"/>
</dbReference>
<evidence type="ECO:0000259" key="17">
    <source>
        <dbReference type="PROSITE" id="PS50885"/>
    </source>
</evidence>
<dbReference type="Pfam" id="PF08269">
    <property type="entry name" value="dCache_2"/>
    <property type="match status" value="1"/>
</dbReference>
<dbReference type="Gene3D" id="3.30.450.20">
    <property type="entry name" value="PAS domain"/>
    <property type="match status" value="3"/>
</dbReference>
<dbReference type="InterPro" id="IPR001789">
    <property type="entry name" value="Sig_transdc_resp-reg_receiver"/>
</dbReference>
<dbReference type="InterPro" id="IPR035965">
    <property type="entry name" value="PAS-like_dom_sf"/>
</dbReference>
<dbReference type="CDD" id="cd00130">
    <property type="entry name" value="PAS"/>
    <property type="match status" value="1"/>
</dbReference>
<evidence type="ECO:0000259" key="15">
    <source>
        <dbReference type="PROSITE" id="PS50112"/>
    </source>
</evidence>
<evidence type="ECO:0000256" key="9">
    <source>
        <dbReference type="ARBA" id="ARBA00022989"/>
    </source>
</evidence>
<dbReference type="InterPro" id="IPR011006">
    <property type="entry name" value="CheY-like_superfamily"/>
</dbReference>
<dbReference type="SUPFAM" id="SSF55874">
    <property type="entry name" value="ATPase domain of HSP90 chaperone/DNA topoisomerase II/histidine kinase"/>
    <property type="match status" value="1"/>
</dbReference>
<evidence type="ECO:0000313" key="18">
    <source>
        <dbReference type="EMBL" id="SMF65486.1"/>
    </source>
</evidence>
<dbReference type="SUPFAM" id="SSF47384">
    <property type="entry name" value="Homodimeric domain of signal transducing histidine kinase"/>
    <property type="match status" value="1"/>
</dbReference>
<organism evidence="18 19">
    <name type="scientific">Azospirillum oryzae</name>
    <dbReference type="NCBI Taxonomy" id="286727"/>
    <lineage>
        <taxon>Bacteria</taxon>
        <taxon>Pseudomonadati</taxon>
        <taxon>Pseudomonadota</taxon>
        <taxon>Alphaproteobacteria</taxon>
        <taxon>Rhodospirillales</taxon>
        <taxon>Azospirillaceae</taxon>
        <taxon>Azospirillum</taxon>
    </lineage>
</organism>
<feature type="domain" description="Histidine kinase" evidence="13">
    <location>
        <begin position="569"/>
        <end position="789"/>
    </location>
</feature>
<keyword evidence="7 12" id="KW-0812">Transmembrane</keyword>
<comment type="catalytic activity">
    <reaction evidence="1">
        <text>ATP + protein L-histidine = ADP + protein N-phospho-L-histidine.</text>
        <dbReference type="EC" id="2.7.13.3"/>
    </reaction>
</comment>
<dbReference type="SMART" id="SM00388">
    <property type="entry name" value="HisKA"/>
    <property type="match status" value="1"/>
</dbReference>
<keyword evidence="4" id="KW-1003">Cell membrane</keyword>
<keyword evidence="6" id="KW-0808">Transferase</keyword>
<accession>A0A1X7G9A9</accession>
<evidence type="ECO:0000256" key="3">
    <source>
        <dbReference type="ARBA" id="ARBA00012438"/>
    </source>
</evidence>
<dbReference type="InterPro" id="IPR005467">
    <property type="entry name" value="His_kinase_dom"/>
</dbReference>
<feature type="domain" description="Response regulatory" evidence="14">
    <location>
        <begin position="813"/>
        <end position="924"/>
    </location>
</feature>
<evidence type="ECO:0000256" key="11">
    <source>
        <dbReference type="PROSITE-ProRule" id="PRU00169"/>
    </source>
</evidence>
<dbReference type="AlphaFoldDB" id="A0A1X7G9A9"/>
<dbReference type="Pfam" id="PF00072">
    <property type="entry name" value="Response_reg"/>
    <property type="match status" value="1"/>
</dbReference>
<evidence type="ECO:0000256" key="4">
    <source>
        <dbReference type="ARBA" id="ARBA00022475"/>
    </source>
</evidence>
<evidence type="ECO:0000256" key="8">
    <source>
        <dbReference type="ARBA" id="ARBA00022777"/>
    </source>
</evidence>
<dbReference type="CDD" id="cd06225">
    <property type="entry name" value="HAMP"/>
    <property type="match status" value="1"/>
</dbReference>
<dbReference type="SUPFAM" id="SSF52172">
    <property type="entry name" value="CheY-like"/>
    <property type="match status" value="1"/>
</dbReference>
<dbReference type="InterPro" id="IPR003660">
    <property type="entry name" value="HAMP_dom"/>
</dbReference>
<feature type="domain" description="HAMP" evidence="17">
    <location>
        <begin position="361"/>
        <end position="413"/>
    </location>
</feature>
<dbReference type="SUPFAM" id="SSF158472">
    <property type="entry name" value="HAMP domain-like"/>
    <property type="match status" value="1"/>
</dbReference>
<evidence type="ECO:0000256" key="1">
    <source>
        <dbReference type="ARBA" id="ARBA00000085"/>
    </source>
</evidence>
<dbReference type="OrthoDB" id="9796100at2"/>
<evidence type="ECO:0000259" key="14">
    <source>
        <dbReference type="PROSITE" id="PS50110"/>
    </source>
</evidence>
<feature type="domain" description="PAS" evidence="15">
    <location>
        <begin position="429"/>
        <end position="499"/>
    </location>
</feature>
<evidence type="ECO:0000256" key="7">
    <source>
        <dbReference type="ARBA" id="ARBA00022692"/>
    </source>
</evidence>
<dbReference type="Proteomes" id="UP000192936">
    <property type="component" value="Unassembled WGS sequence"/>
</dbReference>
<dbReference type="PRINTS" id="PR00344">
    <property type="entry name" value="BCTRLSENSOR"/>
</dbReference>
<dbReference type="SMART" id="SM00304">
    <property type="entry name" value="HAMP"/>
    <property type="match status" value="1"/>
</dbReference>
<dbReference type="InterPro" id="IPR033480">
    <property type="entry name" value="sCache_2"/>
</dbReference>
<dbReference type="InterPro" id="IPR036890">
    <property type="entry name" value="HATPase_C_sf"/>
</dbReference>
<comment type="subcellular location">
    <subcellularLocation>
        <location evidence="2">Cell membrane</location>
        <topology evidence="2">Multi-pass membrane protein</topology>
    </subcellularLocation>
</comment>
<dbReference type="InterPro" id="IPR000700">
    <property type="entry name" value="PAS-assoc_C"/>
</dbReference>
<keyword evidence="9 12" id="KW-1133">Transmembrane helix</keyword>
<keyword evidence="8" id="KW-0418">Kinase</keyword>
<dbReference type="EMBL" id="FXAK01000007">
    <property type="protein sequence ID" value="SMF65486.1"/>
    <property type="molecule type" value="Genomic_DNA"/>
</dbReference>
<dbReference type="Pfam" id="PF00672">
    <property type="entry name" value="HAMP"/>
    <property type="match status" value="1"/>
</dbReference>
<evidence type="ECO:0000256" key="10">
    <source>
        <dbReference type="ARBA" id="ARBA00023136"/>
    </source>
</evidence>
<name>A0A1X7G9A9_9PROT</name>
<dbReference type="PROSITE" id="PS50109">
    <property type="entry name" value="HIS_KIN"/>
    <property type="match status" value="1"/>
</dbReference>
<gene>
    <name evidence="18" type="ORF">SAMN02982917_3410</name>
</gene>
<dbReference type="SMART" id="SM00387">
    <property type="entry name" value="HATPase_c"/>
    <property type="match status" value="1"/>
</dbReference>
<dbReference type="Pfam" id="PF08448">
    <property type="entry name" value="PAS_4"/>
    <property type="match status" value="1"/>
</dbReference>
<dbReference type="STRING" id="286727.SAMN02982917_3410"/>
<dbReference type="Gene3D" id="1.10.287.130">
    <property type="match status" value="1"/>
</dbReference>
<dbReference type="Pfam" id="PF00512">
    <property type="entry name" value="HisKA"/>
    <property type="match status" value="1"/>
</dbReference>
<dbReference type="InterPro" id="IPR003661">
    <property type="entry name" value="HisK_dim/P_dom"/>
</dbReference>
<dbReference type="SMART" id="SM00091">
    <property type="entry name" value="PAS"/>
    <property type="match status" value="1"/>
</dbReference>
<dbReference type="SUPFAM" id="SSF55785">
    <property type="entry name" value="PYP-like sensor domain (PAS domain)"/>
    <property type="match status" value="1"/>
</dbReference>
<dbReference type="InterPro" id="IPR036097">
    <property type="entry name" value="HisK_dim/P_sf"/>
</dbReference>
<reference evidence="18 19" key="1">
    <citation type="submission" date="2017-04" db="EMBL/GenBank/DDBJ databases">
        <authorList>
            <person name="Afonso C.L."/>
            <person name="Miller P.J."/>
            <person name="Scott M.A."/>
            <person name="Spackman E."/>
            <person name="Goraichik I."/>
            <person name="Dimitrov K.M."/>
            <person name="Suarez D.L."/>
            <person name="Swayne D.E."/>
        </authorList>
    </citation>
    <scope>NUCLEOTIDE SEQUENCE [LARGE SCALE GENOMIC DNA]</scope>
    <source>
        <strain evidence="18 19">A2P</strain>
    </source>
</reference>
<dbReference type="SMART" id="SM00448">
    <property type="entry name" value="REC"/>
    <property type="match status" value="1"/>
</dbReference>
<dbReference type="SMART" id="SM01049">
    <property type="entry name" value="Cache_2"/>
    <property type="match status" value="2"/>
</dbReference>
<evidence type="ECO:0000256" key="6">
    <source>
        <dbReference type="ARBA" id="ARBA00022679"/>
    </source>
</evidence>
<dbReference type="InterPro" id="IPR003594">
    <property type="entry name" value="HATPase_dom"/>
</dbReference>
<protein>
    <recommendedName>
        <fullName evidence="3">histidine kinase</fullName>
        <ecNumber evidence="3">2.7.13.3</ecNumber>
    </recommendedName>
</protein>
<dbReference type="InterPro" id="IPR004010">
    <property type="entry name" value="Double_Cache_2"/>
</dbReference>
<keyword evidence="5 11" id="KW-0597">Phosphoprotein</keyword>
<dbReference type="Gene3D" id="6.10.340.10">
    <property type="match status" value="1"/>
</dbReference>
<evidence type="ECO:0000256" key="12">
    <source>
        <dbReference type="SAM" id="Phobius"/>
    </source>
</evidence>
<dbReference type="EC" id="2.7.13.3" evidence="3"/>
<evidence type="ECO:0000256" key="2">
    <source>
        <dbReference type="ARBA" id="ARBA00004651"/>
    </source>
</evidence>
<feature type="domain" description="PAC" evidence="16">
    <location>
        <begin position="499"/>
        <end position="556"/>
    </location>
</feature>
<dbReference type="PROSITE" id="PS50110">
    <property type="entry name" value="RESPONSE_REGULATORY"/>
    <property type="match status" value="1"/>
</dbReference>
<dbReference type="PANTHER" id="PTHR43065">
    <property type="entry name" value="SENSOR HISTIDINE KINASE"/>
    <property type="match status" value="1"/>
</dbReference>
<dbReference type="GO" id="GO:0000155">
    <property type="term" value="F:phosphorelay sensor kinase activity"/>
    <property type="evidence" value="ECO:0007669"/>
    <property type="project" value="InterPro"/>
</dbReference>
<dbReference type="Gene3D" id="3.30.565.10">
    <property type="entry name" value="Histidine kinase-like ATPase, C-terminal domain"/>
    <property type="match status" value="1"/>
</dbReference>
<dbReference type="RefSeq" id="WP_085087465.1">
    <property type="nucleotide sequence ID" value="NZ_FXAK01000007.1"/>
</dbReference>
<dbReference type="CDD" id="cd00082">
    <property type="entry name" value="HisKA"/>
    <property type="match status" value="1"/>
</dbReference>
<dbReference type="PANTHER" id="PTHR43065:SF42">
    <property type="entry name" value="TWO-COMPONENT SENSOR PPRA"/>
    <property type="match status" value="1"/>
</dbReference>
<dbReference type="InterPro" id="IPR013656">
    <property type="entry name" value="PAS_4"/>
</dbReference>
<proteinExistence type="predicted"/>
<feature type="transmembrane region" description="Helical" evidence="12">
    <location>
        <begin position="341"/>
        <end position="360"/>
    </location>
</feature>
<dbReference type="PROSITE" id="PS50112">
    <property type="entry name" value="PAS"/>
    <property type="match status" value="1"/>
</dbReference>
<evidence type="ECO:0000259" key="13">
    <source>
        <dbReference type="PROSITE" id="PS50109"/>
    </source>
</evidence>
<dbReference type="Gene3D" id="3.40.50.2300">
    <property type="match status" value="1"/>
</dbReference>
<evidence type="ECO:0000259" key="16">
    <source>
        <dbReference type="PROSITE" id="PS50113"/>
    </source>
</evidence>
<dbReference type="Pfam" id="PF02518">
    <property type="entry name" value="HATPase_c"/>
    <property type="match status" value="1"/>
</dbReference>
<evidence type="ECO:0000313" key="19">
    <source>
        <dbReference type="Proteomes" id="UP000192936"/>
    </source>
</evidence>
<dbReference type="CDD" id="cd18774">
    <property type="entry name" value="PDC2_HK_sensor"/>
    <property type="match status" value="1"/>
</dbReference>
<dbReference type="PROSITE" id="PS50885">
    <property type="entry name" value="HAMP"/>
    <property type="match status" value="1"/>
</dbReference>
<dbReference type="PROSITE" id="PS50113">
    <property type="entry name" value="PAC"/>
    <property type="match status" value="1"/>
</dbReference>
<dbReference type="InterPro" id="IPR004358">
    <property type="entry name" value="Sig_transdc_His_kin-like_C"/>
</dbReference>
<dbReference type="InterPro" id="IPR000014">
    <property type="entry name" value="PAS"/>
</dbReference>